<protein>
    <submittedName>
        <fullName evidence="1">Ribosomal protein L32</fullName>
    </submittedName>
</protein>
<reference evidence="1" key="1">
    <citation type="journal article" date="2019" name="BMC Genomics">
        <title>Promising prospects of nanopore sequencing for algal hologenomics and structural variation discovery.</title>
        <authorList>
            <person name="Sauvage T."/>
            <person name="Schmidt W.E."/>
            <person name="Yoon H.S."/>
            <person name="Paul V.J."/>
            <person name="Fredericq S."/>
        </authorList>
    </citation>
    <scope>NUCLEOTIDE SEQUENCE</scope>
</reference>
<keyword evidence="1" id="KW-0150">Chloroplast</keyword>
<accession>A0A6B9VX34</accession>
<keyword evidence="1" id="KW-0934">Plastid</keyword>
<name>A0A6B9VX34_9CHLO</name>
<geneLocation type="chloroplast" evidence="1"/>
<organism evidence="1">
    <name type="scientific">Caulerpa ashmeadii</name>
    <dbReference type="NCBI Taxonomy" id="177078"/>
    <lineage>
        <taxon>Eukaryota</taxon>
        <taxon>Viridiplantae</taxon>
        <taxon>Chlorophyta</taxon>
        <taxon>core chlorophytes</taxon>
        <taxon>Ulvophyceae</taxon>
        <taxon>TCBD clade</taxon>
        <taxon>Bryopsidales</taxon>
        <taxon>Halimedineae</taxon>
        <taxon>Caulerpaceae</taxon>
        <taxon>Caulerpa</taxon>
    </lineage>
</organism>
<dbReference type="GeneID" id="44139538"/>
<keyword evidence="1" id="KW-0689">Ribosomal protein</keyword>
<evidence type="ECO:0000313" key="1">
    <source>
        <dbReference type="EMBL" id="QHQ73241.1"/>
    </source>
</evidence>
<gene>
    <name evidence="1" type="primary">rpl32</name>
</gene>
<dbReference type="EMBL" id="MH745228">
    <property type="protein sequence ID" value="QHQ73241.1"/>
    <property type="molecule type" value="Genomic_DNA"/>
</dbReference>
<sequence>MPVPKKRTSKSKSRRTKMLWKKKAFKKIPKCFSNFYYLMFESDKNPNRGWEGKKISLMVGDCYGEIGRHTGLRCLGDTPKGQPSRFNSG</sequence>
<dbReference type="RefSeq" id="YP_009729329.1">
    <property type="nucleotide sequence ID" value="NC_045914.1"/>
</dbReference>
<keyword evidence="1" id="KW-0687">Ribonucleoprotein</keyword>
<proteinExistence type="predicted"/>
<dbReference type="AlphaFoldDB" id="A0A6B9VX34"/>
<dbReference type="GO" id="GO:0005840">
    <property type="term" value="C:ribosome"/>
    <property type="evidence" value="ECO:0007669"/>
    <property type="project" value="UniProtKB-KW"/>
</dbReference>